<evidence type="ECO:0000256" key="2">
    <source>
        <dbReference type="SAM" id="MobiDB-lite"/>
    </source>
</evidence>
<dbReference type="EMBL" id="JAGMVJ010000008">
    <property type="protein sequence ID" value="KAH7088521.1"/>
    <property type="molecule type" value="Genomic_DNA"/>
</dbReference>
<keyword evidence="4" id="KW-1185">Reference proteome</keyword>
<dbReference type="PANTHER" id="PTHR36826">
    <property type="entry name" value="PROTEIN ECM13"/>
    <property type="match status" value="1"/>
</dbReference>
<organism evidence="3 4">
    <name type="scientific">Paraphoma chrysanthemicola</name>
    <dbReference type="NCBI Taxonomy" id="798071"/>
    <lineage>
        <taxon>Eukaryota</taxon>
        <taxon>Fungi</taxon>
        <taxon>Dikarya</taxon>
        <taxon>Ascomycota</taxon>
        <taxon>Pezizomycotina</taxon>
        <taxon>Dothideomycetes</taxon>
        <taxon>Pleosporomycetidae</taxon>
        <taxon>Pleosporales</taxon>
        <taxon>Pleosporineae</taxon>
        <taxon>Phaeosphaeriaceae</taxon>
        <taxon>Paraphoma</taxon>
    </lineage>
</organism>
<proteinExistence type="predicted"/>
<dbReference type="Proteomes" id="UP000813461">
    <property type="component" value="Unassembled WGS sequence"/>
</dbReference>
<accession>A0A8K0R8M8</accession>
<feature type="compositionally biased region" description="Acidic residues" evidence="2">
    <location>
        <begin position="113"/>
        <end position="133"/>
    </location>
</feature>
<dbReference type="AlphaFoldDB" id="A0A8K0R8M8"/>
<name>A0A8K0R8M8_9PLEO</name>
<feature type="region of interest" description="Disordered" evidence="2">
    <location>
        <begin position="97"/>
        <end position="137"/>
    </location>
</feature>
<gene>
    <name evidence="3" type="ORF">FB567DRAFT_524550</name>
</gene>
<feature type="region of interest" description="Disordered" evidence="2">
    <location>
        <begin position="159"/>
        <end position="208"/>
    </location>
</feature>
<sequence length="244" mass="27610">MPSSSHLRIQTSFEPISAETARSHFVSSPPQKKQKMSLTQTYYIAASARSKLGKEACRADHDLRLLVGHANLLDSLMIELQDAERQQEAWFNQTMAKASKAEEPRHIQWADSISEEEDDDDSDSESECEDDFDMVPLPRRIAQAPVQISTMEIDEDEEEFYDDMEDDSDLALTRVPSQSQSPPELTYEEDSDDESPPASPPNSTLEFSEKEAMLTTSFYNAKSQTHIMEDQPLFMDSAPLITSY</sequence>
<comment type="caution">
    <text evidence="3">The sequence shown here is derived from an EMBL/GenBank/DDBJ whole genome shotgun (WGS) entry which is preliminary data.</text>
</comment>
<dbReference type="OrthoDB" id="5431245at2759"/>
<evidence type="ECO:0000256" key="1">
    <source>
        <dbReference type="SAM" id="Coils"/>
    </source>
</evidence>
<feature type="compositionally biased region" description="Basic and acidic residues" evidence="2">
    <location>
        <begin position="99"/>
        <end position="108"/>
    </location>
</feature>
<reference evidence="3" key="1">
    <citation type="journal article" date="2021" name="Nat. Commun.">
        <title>Genetic determinants of endophytism in the Arabidopsis root mycobiome.</title>
        <authorList>
            <person name="Mesny F."/>
            <person name="Miyauchi S."/>
            <person name="Thiergart T."/>
            <person name="Pickel B."/>
            <person name="Atanasova L."/>
            <person name="Karlsson M."/>
            <person name="Huettel B."/>
            <person name="Barry K.W."/>
            <person name="Haridas S."/>
            <person name="Chen C."/>
            <person name="Bauer D."/>
            <person name="Andreopoulos W."/>
            <person name="Pangilinan J."/>
            <person name="LaButti K."/>
            <person name="Riley R."/>
            <person name="Lipzen A."/>
            <person name="Clum A."/>
            <person name="Drula E."/>
            <person name="Henrissat B."/>
            <person name="Kohler A."/>
            <person name="Grigoriev I.V."/>
            <person name="Martin F.M."/>
            <person name="Hacquard S."/>
        </authorList>
    </citation>
    <scope>NUCLEOTIDE SEQUENCE</scope>
    <source>
        <strain evidence="3">MPI-SDFR-AT-0120</strain>
    </source>
</reference>
<evidence type="ECO:0000313" key="4">
    <source>
        <dbReference type="Proteomes" id="UP000813461"/>
    </source>
</evidence>
<evidence type="ECO:0000313" key="3">
    <source>
        <dbReference type="EMBL" id="KAH7088521.1"/>
    </source>
</evidence>
<dbReference type="PANTHER" id="PTHR36826:SF1">
    <property type="entry name" value="PROTEIN ECM13"/>
    <property type="match status" value="1"/>
</dbReference>
<protein>
    <submittedName>
        <fullName evidence="3">Uncharacterized protein</fullName>
    </submittedName>
</protein>
<keyword evidence="1" id="KW-0175">Coiled coil</keyword>
<feature type="compositionally biased region" description="Acidic residues" evidence="2">
    <location>
        <begin position="186"/>
        <end position="195"/>
    </location>
</feature>
<feature type="compositionally biased region" description="Acidic residues" evidence="2">
    <location>
        <begin position="159"/>
        <end position="169"/>
    </location>
</feature>
<dbReference type="InterPro" id="IPR037738">
    <property type="entry name" value="Ecm13-like"/>
</dbReference>
<feature type="coiled-coil region" evidence="1">
    <location>
        <begin position="66"/>
        <end position="93"/>
    </location>
</feature>